<dbReference type="OrthoDB" id="7691589at2"/>
<feature type="compositionally biased region" description="Basic and acidic residues" evidence="1">
    <location>
        <begin position="16"/>
        <end position="25"/>
    </location>
</feature>
<evidence type="ECO:0000313" key="3">
    <source>
        <dbReference type="Proteomes" id="UP000219467"/>
    </source>
</evidence>
<proteinExistence type="predicted"/>
<feature type="region of interest" description="Disordered" evidence="1">
    <location>
        <begin position="1"/>
        <end position="27"/>
    </location>
</feature>
<dbReference type="EMBL" id="OAOQ01000001">
    <property type="protein sequence ID" value="SNX67703.1"/>
    <property type="molecule type" value="Genomic_DNA"/>
</dbReference>
<reference evidence="3" key="1">
    <citation type="submission" date="2017-08" db="EMBL/GenBank/DDBJ databases">
        <authorList>
            <person name="Varghese N."/>
            <person name="Submissions S."/>
        </authorList>
    </citation>
    <scope>NUCLEOTIDE SEQUENCE [LARGE SCALE GENOMIC DNA]</scope>
    <source>
        <strain evidence="3">JA234</strain>
    </source>
</reference>
<evidence type="ECO:0000256" key="1">
    <source>
        <dbReference type="SAM" id="MobiDB-lite"/>
    </source>
</evidence>
<gene>
    <name evidence="2" type="ORF">SAMN05878503_101341</name>
</gene>
<dbReference type="AlphaFoldDB" id="A0A285CL08"/>
<evidence type="ECO:0000313" key="2">
    <source>
        <dbReference type="EMBL" id="SNX67703.1"/>
    </source>
</evidence>
<sequence>MAQPKPDRSNISPLAGHDRKPRTVDSGHGWLVPHLISLIGYAERHGLTDVEKALTEAAERIAPGMKPQQEIRGGEALVFLHPRQMPETDQPNDSPL</sequence>
<protein>
    <submittedName>
        <fullName evidence="2">Uncharacterized protein</fullName>
    </submittedName>
</protein>
<dbReference type="RefSeq" id="WP_097028936.1">
    <property type="nucleotide sequence ID" value="NZ_OAOQ01000001.1"/>
</dbReference>
<accession>A0A285CL08</accession>
<dbReference type="Proteomes" id="UP000219467">
    <property type="component" value="Unassembled WGS sequence"/>
</dbReference>
<keyword evidence="3" id="KW-1185">Reference proteome</keyword>
<name>A0A285CL08_9RHOB</name>
<organism evidence="2 3">
    <name type="scientific">Cereibacter ovatus</name>
    <dbReference type="NCBI Taxonomy" id="439529"/>
    <lineage>
        <taxon>Bacteria</taxon>
        <taxon>Pseudomonadati</taxon>
        <taxon>Pseudomonadota</taxon>
        <taxon>Alphaproteobacteria</taxon>
        <taxon>Rhodobacterales</taxon>
        <taxon>Paracoccaceae</taxon>
        <taxon>Cereibacter</taxon>
    </lineage>
</organism>